<reference evidence="2" key="1">
    <citation type="submission" date="2018-10" db="EMBL/GenBank/DDBJ databases">
        <title>Hidden diversity of soil giant viruses.</title>
        <authorList>
            <person name="Schulz F."/>
            <person name="Alteio L."/>
            <person name="Goudeau D."/>
            <person name="Ryan E.M."/>
            <person name="Malmstrom R.R."/>
            <person name="Blanchard J."/>
            <person name="Woyke T."/>
        </authorList>
    </citation>
    <scope>NUCLEOTIDE SEQUENCE</scope>
    <source>
        <strain evidence="2">SOV1</strain>
    </source>
</reference>
<organism evidence="2">
    <name type="scientific">Solivirus sp</name>
    <dbReference type="NCBI Taxonomy" id="2487772"/>
    <lineage>
        <taxon>Viruses</taxon>
        <taxon>Pithoviruses</taxon>
    </lineage>
</organism>
<protein>
    <submittedName>
        <fullName evidence="2">Uncharacterized protein</fullName>
    </submittedName>
</protein>
<sequence>MTGILINSCETQNGYIFKNFMSINGSKQHCMLIFTVDKIYTQNCTDDNELCCCGMLKGELINLLWNASIPINEQFLVLKVEKSKIAETFGKIKMKESARLSIYCKDDIRKEYTIFLRSGSLGGDFREGIQAIPAIRSEYKPTVVREPTFHCIRYSIPITQFKRMIGSFSKLKKGRITIQIYYATSPEYGKHGVGFSISNSIGAEEVATIFEKYGELYEDPTEEADIRQQQLRIAPPNSVGPLGTLGSLAPSGSSSIPSGTSSTGSSSNSTSGSGSGALTVPVIRKPSQFIFSADKIPMLHKFASIHKEGNVIIQYEKGCHLCISGEMGSFGTFKLYLYNPYVQVQPLAIAYTQSVPHVSSATTVQQKALPAPATQTTGGLMSPAPLAYIPITTNATSSTSTISHLN</sequence>
<accession>A0A3G5AFV5</accession>
<name>A0A3G5AFV5_9VIRU</name>
<feature type="compositionally biased region" description="Low complexity" evidence="1">
    <location>
        <begin position="250"/>
        <end position="272"/>
    </location>
</feature>
<dbReference type="EMBL" id="MK072492">
    <property type="protein sequence ID" value="AYV86070.1"/>
    <property type="molecule type" value="Genomic_DNA"/>
</dbReference>
<evidence type="ECO:0000256" key="1">
    <source>
        <dbReference type="SAM" id="MobiDB-lite"/>
    </source>
</evidence>
<gene>
    <name evidence="2" type="ORF">Solivirus4_31</name>
</gene>
<proteinExistence type="predicted"/>
<evidence type="ECO:0000313" key="2">
    <source>
        <dbReference type="EMBL" id="AYV86070.1"/>
    </source>
</evidence>
<feature type="region of interest" description="Disordered" evidence="1">
    <location>
        <begin position="250"/>
        <end position="279"/>
    </location>
</feature>